<dbReference type="PhylomeDB" id="A0A091TAT5"/>
<feature type="non-terminal residue" evidence="1">
    <location>
        <position position="1"/>
    </location>
</feature>
<keyword evidence="2" id="KW-1185">Reference proteome</keyword>
<name>A0A091TAT5_PHALP</name>
<dbReference type="AlphaFoldDB" id="A0A091TAT5"/>
<protein>
    <recommendedName>
        <fullName evidence="3">Nidogen G2 beta-barrel domain-containing protein</fullName>
    </recommendedName>
</protein>
<dbReference type="Proteomes" id="UP000053638">
    <property type="component" value="Unassembled WGS sequence"/>
</dbReference>
<organism evidence="1 2">
    <name type="scientific">Phaethon lepturus</name>
    <name type="common">White-tailed tropicbird</name>
    <dbReference type="NCBI Taxonomy" id="97097"/>
    <lineage>
        <taxon>Eukaryota</taxon>
        <taxon>Metazoa</taxon>
        <taxon>Chordata</taxon>
        <taxon>Craniata</taxon>
        <taxon>Vertebrata</taxon>
        <taxon>Euteleostomi</taxon>
        <taxon>Archelosauria</taxon>
        <taxon>Archosauria</taxon>
        <taxon>Dinosauria</taxon>
        <taxon>Saurischia</taxon>
        <taxon>Theropoda</taxon>
        <taxon>Coelurosauria</taxon>
        <taxon>Aves</taxon>
        <taxon>Neognathae</taxon>
        <taxon>Neoaves</taxon>
        <taxon>Phaethontimorphae</taxon>
        <taxon>Phaethontiformes</taxon>
        <taxon>Phaethontidae</taxon>
        <taxon>Phaethon</taxon>
    </lineage>
</organism>
<evidence type="ECO:0000313" key="2">
    <source>
        <dbReference type="Proteomes" id="UP000053638"/>
    </source>
</evidence>
<evidence type="ECO:0000313" key="1">
    <source>
        <dbReference type="EMBL" id="KFQ71391.1"/>
    </source>
</evidence>
<feature type="non-terminal residue" evidence="1">
    <location>
        <position position="55"/>
    </location>
</feature>
<proteinExistence type="predicted"/>
<reference evidence="1 2" key="1">
    <citation type="submission" date="2014-04" db="EMBL/GenBank/DDBJ databases">
        <title>Genome evolution of avian class.</title>
        <authorList>
            <person name="Zhang G."/>
            <person name="Li C."/>
        </authorList>
    </citation>
    <scope>NUCLEOTIDE SEQUENCE [LARGE SCALE GENOMIC DNA]</scope>
    <source>
        <strain evidence="1">BGI_N335</strain>
    </source>
</reference>
<accession>A0A091TAT5</accession>
<gene>
    <name evidence="1" type="ORF">N335_02245</name>
</gene>
<dbReference type="EMBL" id="KK445027">
    <property type="protein sequence ID" value="KFQ71391.1"/>
    <property type="molecule type" value="Genomic_DNA"/>
</dbReference>
<evidence type="ECO:0008006" key="3">
    <source>
        <dbReference type="Google" id="ProtNLM"/>
    </source>
</evidence>
<sequence>NGFKLKDGKFRLHIRKKFFTMRVVRHWNRLSKEVVAVLSLEVFKVRLDGALSNLV</sequence>